<sequence>MGKALEYRYIVQVETLVGERIEEYFKTYREALCCATNYERVKMSKILKLGELVNEFNY</sequence>
<name>A0A1L8SUP2_9ENTE</name>
<evidence type="ECO:0000313" key="2">
    <source>
        <dbReference type="Proteomes" id="UP000183700"/>
    </source>
</evidence>
<comment type="caution">
    <text evidence="1">The sequence shown here is derived from an EMBL/GenBank/DDBJ whole genome shotgun (WGS) entry which is preliminary data.</text>
</comment>
<organism evidence="1 2">
    <name type="scientific">Enterococcus devriesei</name>
    <dbReference type="NCBI Taxonomy" id="319970"/>
    <lineage>
        <taxon>Bacteria</taxon>
        <taxon>Bacillati</taxon>
        <taxon>Bacillota</taxon>
        <taxon>Bacilli</taxon>
        <taxon>Lactobacillales</taxon>
        <taxon>Enterococcaceae</taxon>
        <taxon>Enterococcus</taxon>
    </lineage>
</organism>
<dbReference type="RefSeq" id="WP_169818942.1">
    <property type="nucleotide sequence ID" value="NZ_JBHLVS010000013.1"/>
</dbReference>
<dbReference type="Proteomes" id="UP000183700">
    <property type="component" value="Unassembled WGS sequence"/>
</dbReference>
<proteinExistence type="predicted"/>
<accession>A0A1L8SUP2</accession>
<protein>
    <submittedName>
        <fullName evidence="1">Uncharacterized protein</fullName>
    </submittedName>
</protein>
<dbReference type="AlphaFoldDB" id="A0A1L8SUP2"/>
<gene>
    <name evidence="1" type="ORF">RV00_GL002739</name>
</gene>
<dbReference type="EMBL" id="JXKM01000006">
    <property type="protein sequence ID" value="OJG35554.1"/>
    <property type="molecule type" value="Genomic_DNA"/>
</dbReference>
<keyword evidence="2" id="KW-1185">Reference proteome</keyword>
<reference evidence="1 2" key="1">
    <citation type="submission" date="2014-12" db="EMBL/GenBank/DDBJ databases">
        <title>Draft genome sequences of 29 type strains of Enterococci.</title>
        <authorList>
            <person name="Zhong Z."/>
            <person name="Sun Z."/>
            <person name="Liu W."/>
            <person name="Zhang W."/>
            <person name="Zhang H."/>
        </authorList>
    </citation>
    <scope>NUCLEOTIDE SEQUENCE [LARGE SCALE GENOMIC DNA]</scope>
    <source>
        <strain evidence="1 2">DSM 22802</strain>
    </source>
</reference>
<evidence type="ECO:0000313" key="1">
    <source>
        <dbReference type="EMBL" id="OJG35554.1"/>
    </source>
</evidence>